<name>A0A4Z2FL61_9TELE</name>
<dbReference type="AlphaFoldDB" id="A0A4Z2FL61"/>
<dbReference type="Proteomes" id="UP000314294">
    <property type="component" value="Unassembled WGS sequence"/>
</dbReference>
<comment type="caution">
    <text evidence="1">The sequence shown here is derived from an EMBL/GenBank/DDBJ whole genome shotgun (WGS) entry which is preliminary data.</text>
</comment>
<gene>
    <name evidence="1" type="ORF">EYF80_048320</name>
</gene>
<evidence type="ECO:0000313" key="2">
    <source>
        <dbReference type="Proteomes" id="UP000314294"/>
    </source>
</evidence>
<protein>
    <submittedName>
        <fullName evidence="1">Uncharacterized protein</fullName>
    </submittedName>
</protein>
<dbReference type="EMBL" id="SRLO01001102">
    <property type="protein sequence ID" value="TNN41514.1"/>
    <property type="molecule type" value="Genomic_DNA"/>
</dbReference>
<evidence type="ECO:0000313" key="1">
    <source>
        <dbReference type="EMBL" id="TNN41514.1"/>
    </source>
</evidence>
<organism evidence="1 2">
    <name type="scientific">Liparis tanakae</name>
    <name type="common">Tanaka's snailfish</name>
    <dbReference type="NCBI Taxonomy" id="230148"/>
    <lineage>
        <taxon>Eukaryota</taxon>
        <taxon>Metazoa</taxon>
        <taxon>Chordata</taxon>
        <taxon>Craniata</taxon>
        <taxon>Vertebrata</taxon>
        <taxon>Euteleostomi</taxon>
        <taxon>Actinopterygii</taxon>
        <taxon>Neopterygii</taxon>
        <taxon>Teleostei</taxon>
        <taxon>Neoteleostei</taxon>
        <taxon>Acanthomorphata</taxon>
        <taxon>Eupercaria</taxon>
        <taxon>Perciformes</taxon>
        <taxon>Cottioidei</taxon>
        <taxon>Cottales</taxon>
        <taxon>Liparidae</taxon>
        <taxon>Liparis</taxon>
    </lineage>
</organism>
<proteinExistence type="predicted"/>
<reference evidence="1 2" key="1">
    <citation type="submission" date="2019-03" db="EMBL/GenBank/DDBJ databases">
        <title>First draft genome of Liparis tanakae, snailfish: a comprehensive survey of snailfish specific genes.</title>
        <authorList>
            <person name="Kim W."/>
            <person name="Song I."/>
            <person name="Jeong J.-H."/>
            <person name="Kim D."/>
            <person name="Kim S."/>
            <person name="Ryu S."/>
            <person name="Song J.Y."/>
            <person name="Lee S.K."/>
        </authorList>
    </citation>
    <scope>NUCLEOTIDE SEQUENCE [LARGE SCALE GENOMIC DNA]</scope>
    <source>
        <tissue evidence="1">Muscle</tissue>
    </source>
</reference>
<keyword evidence="2" id="KW-1185">Reference proteome</keyword>
<accession>A0A4Z2FL61</accession>
<sequence length="62" mass="7097">MEVDARWGMEHKVSRGFIACRLLAAQTARNVEFEDGLKWSGLRETEFMCSVVGLWVDGFNVF</sequence>